<dbReference type="RefSeq" id="WP_312000654.1">
    <property type="nucleotide sequence ID" value="NZ_JAUSUY010000001.1"/>
</dbReference>
<dbReference type="InterPro" id="IPR024924">
    <property type="entry name" value="7-CO-7-deazaguanine_synth-like"/>
</dbReference>
<dbReference type="PIRSF" id="PIRSF000370">
    <property type="entry name" value="QueE"/>
    <property type="match status" value="1"/>
</dbReference>
<dbReference type="HAMAP" id="MF_00917">
    <property type="entry name" value="QueE"/>
    <property type="match status" value="1"/>
</dbReference>
<comment type="pathway">
    <text evidence="8">Purine metabolism; 7-cyano-7-deazaguanine biosynthesis.</text>
</comment>
<comment type="cofactor">
    <cofactor evidence="8">
        <name>S-adenosyl-L-methionine</name>
        <dbReference type="ChEBI" id="CHEBI:59789"/>
    </cofactor>
    <text evidence="8">Binds 1 S-adenosyl-L-methionine per subunit.</text>
</comment>
<feature type="binding site" evidence="8">
    <location>
        <position position="83"/>
    </location>
    <ligand>
        <name>S-adenosyl-L-methionine</name>
        <dbReference type="ChEBI" id="CHEBI:59789"/>
    </ligand>
</feature>
<organism evidence="10 11">
    <name type="scientific">Paenibacillus forsythiae</name>
    <dbReference type="NCBI Taxonomy" id="365616"/>
    <lineage>
        <taxon>Bacteria</taxon>
        <taxon>Bacillati</taxon>
        <taxon>Bacillota</taxon>
        <taxon>Bacilli</taxon>
        <taxon>Bacillales</taxon>
        <taxon>Paenibacillaceae</taxon>
        <taxon>Paenibacillus</taxon>
    </lineage>
</organism>
<dbReference type="SFLD" id="SFLDF00300">
    <property type="entry name" value="7-carboxy-7-deazaguanine_synth"/>
    <property type="match status" value="1"/>
</dbReference>
<comment type="caution">
    <text evidence="10">The sequence shown here is derived from an EMBL/GenBank/DDBJ whole genome shotgun (WGS) entry which is preliminary data.</text>
</comment>
<comment type="subunit">
    <text evidence="8">Homodimer.</text>
</comment>
<comment type="caution">
    <text evidence="8">Lacks conserved residue(s) required for the propagation of feature annotation.</text>
</comment>
<feature type="binding site" evidence="8">
    <location>
        <position position="38"/>
    </location>
    <ligand>
        <name>[4Fe-4S] cluster</name>
        <dbReference type="ChEBI" id="CHEBI:49883"/>
        <note>4Fe-4S-S-AdoMet</note>
    </ligand>
</feature>
<comment type="cofactor">
    <cofactor evidence="8">
        <name>[4Fe-4S] cluster</name>
        <dbReference type="ChEBI" id="CHEBI:49883"/>
    </cofactor>
    <text evidence="8">Binds 1 [4Fe-4S] cluster. The cluster is coordinated with 3 cysteines and an exchangeable S-adenosyl-L-methionine.</text>
</comment>
<evidence type="ECO:0000313" key="11">
    <source>
        <dbReference type="Proteomes" id="UP001248709"/>
    </source>
</evidence>
<comment type="catalytic activity">
    <reaction evidence="8">
        <text>6-carboxy-5,6,7,8-tetrahydropterin + H(+) = 7-carboxy-7-carbaguanine + NH4(+)</text>
        <dbReference type="Rhea" id="RHEA:27974"/>
        <dbReference type="ChEBI" id="CHEBI:15378"/>
        <dbReference type="ChEBI" id="CHEBI:28938"/>
        <dbReference type="ChEBI" id="CHEBI:61032"/>
        <dbReference type="ChEBI" id="CHEBI:61036"/>
        <dbReference type="EC" id="4.3.99.3"/>
    </reaction>
</comment>
<comment type="similarity">
    <text evidence="8">Belongs to the radical SAM superfamily. 7-carboxy-7-deazaguanine synthase family.</text>
</comment>
<dbReference type="InterPro" id="IPR058240">
    <property type="entry name" value="rSAM_sf"/>
</dbReference>
<dbReference type="PROSITE" id="PS51918">
    <property type="entry name" value="RADICAL_SAM"/>
    <property type="match status" value="1"/>
</dbReference>
<proteinExistence type="inferred from homology"/>
<gene>
    <name evidence="8" type="primary">queE</name>
    <name evidence="10" type="ORF">J2Z22_000297</name>
</gene>
<feature type="binding site" evidence="8">
    <location>
        <begin position="40"/>
        <end position="42"/>
    </location>
    <ligand>
        <name>S-adenosyl-L-methionine</name>
        <dbReference type="ChEBI" id="CHEBI:59789"/>
    </ligand>
</feature>
<evidence type="ECO:0000256" key="6">
    <source>
        <dbReference type="ARBA" id="ARBA00023014"/>
    </source>
</evidence>
<evidence type="ECO:0000256" key="2">
    <source>
        <dbReference type="ARBA" id="ARBA00022691"/>
    </source>
</evidence>
<comment type="cofactor">
    <cofactor evidence="8">
        <name>Mg(2+)</name>
        <dbReference type="ChEBI" id="CHEBI:18420"/>
    </cofactor>
</comment>
<evidence type="ECO:0000256" key="3">
    <source>
        <dbReference type="ARBA" id="ARBA00022723"/>
    </source>
</evidence>
<feature type="binding site" evidence="8">
    <location>
        <position position="41"/>
    </location>
    <ligand>
        <name>[4Fe-4S] cluster</name>
        <dbReference type="ChEBI" id="CHEBI:49883"/>
        <note>4Fe-4S-S-AdoMet</note>
    </ligand>
</feature>
<feature type="binding site" evidence="8">
    <location>
        <position position="30"/>
    </location>
    <ligand>
        <name>substrate</name>
    </ligand>
</feature>
<dbReference type="EMBL" id="JAUSUY010000001">
    <property type="protein sequence ID" value="MDT3424785.1"/>
    <property type="molecule type" value="Genomic_DNA"/>
</dbReference>
<feature type="binding site" evidence="8">
    <location>
        <begin position="15"/>
        <end position="17"/>
    </location>
    <ligand>
        <name>substrate</name>
    </ligand>
</feature>
<keyword evidence="2 8" id="KW-0949">S-adenosyl-L-methionine</keyword>
<evidence type="ECO:0000256" key="1">
    <source>
        <dbReference type="ARBA" id="ARBA00022485"/>
    </source>
</evidence>
<dbReference type="GO" id="GO:0016829">
    <property type="term" value="F:lyase activity"/>
    <property type="evidence" value="ECO:0007669"/>
    <property type="project" value="UniProtKB-KW"/>
</dbReference>
<name>A0ABU3H504_9BACL</name>
<dbReference type="InterPro" id="IPR007197">
    <property type="entry name" value="rSAM"/>
</dbReference>
<dbReference type="InterPro" id="IPR017742">
    <property type="entry name" value="Deazaguanine_synth"/>
</dbReference>
<keyword evidence="1 8" id="KW-0004">4Fe-4S</keyword>
<evidence type="ECO:0000259" key="9">
    <source>
        <dbReference type="PROSITE" id="PS51918"/>
    </source>
</evidence>
<comment type="function">
    <text evidence="8">Catalyzes the complex heterocyclic radical-mediated conversion of 6-carboxy-5,6,7,8-tetrahydropterin (CPH4) to 7-carboxy-7-deazaguanine (CDG), a step common to the biosynthetic pathways of all 7-deazapurine-containing compounds.</text>
</comment>
<evidence type="ECO:0000256" key="4">
    <source>
        <dbReference type="ARBA" id="ARBA00022842"/>
    </source>
</evidence>
<keyword evidence="3 8" id="KW-0479">Metal-binding</keyword>
<protein>
    <recommendedName>
        <fullName evidence="8">7-carboxy-7-deazaguanine synthase</fullName>
        <shortName evidence="8">CDG synthase</shortName>
        <ecNumber evidence="8">4.3.99.3</ecNumber>
    </recommendedName>
    <alternativeName>
        <fullName evidence="8">Queuosine biosynthesis protein QueE</fullName>
    </alternativeName>
</protein>
<feature type="binding site" evidence="8">
    <location>
        <position position="34"/>
    </location>
    <ligand>
        <name>[4Fe-4S] cluster</name>
        <dbReference type="ChEBI" id="CHEBI:49883"/>
        <note>4Fe-4S-S-AdoMet</note>
    </ligand>
</feature>
<keyword evidence="11" id="KW-1185">Reference proteome</keyword>
<keyword evidence="8" id="KW-0671">Queuosine biosynthesis</keyword>
<accession>A0ABU3H504</accession>
<dbReference type="PANTHER" id="PTHR42836">
    <property type="entry name" value="7-CARBOXY-7-DEAZAGUANINE SYNTHASE"/>
    <property type="match status" value="1"/>
</dbReference>
<keyword evidence="7 8" id="KW-0456">Lyase</keyword>
<reference evidence="10 11" key="1">
    <citation type="submission" date="2023-07" db="EMBL/GenBank/DDBJ databases">
        <title>Genomic Encyclopedia of Type Strains, Phase IV (KMG-IV): sequencing the most valuable type-strain genomes for metagenomic binning, comparative biology and taxonomic classification.</title>
        <authorList>
            <person name="Goeker M."/>
        </authorList>
    </citation>
    <scope>NUCLEOTIDE SEQUENCE [LARGE SCALE GENOMIC DNA]</scope>
    <source>
        <strain evidence="10 11">T98</strain>
    </source>
</reference>
<evidence type="ECO:0000256" key="8">
    <source>
        <dbReference type="HAMAP-Rule" id="MF_00917"/>
    </source>
</evidence>
<dbReference type="Proteomes" id="UP001248709">
    <property type="component" value="Unassembled WGS sequence"/>
</dbReference>
<evidence type="ECO:0000313" key="10">
    <source>
        <dbReference type="EMBL" id="MDT3424785.1"/>
    </source>
</evidence>
<dbReference type="Gene3D" id="3.20.20.70">
    <property type="entry name" value="Aldolase class I"/>
    <property type="match status" value="1"/>
</dbReference>
<evidence type="ECO:0000256" key="7">
    <source>
        <dbReference type="ARBA" id="ARBA00023239"/>
    </source>
</evidence>
<dbReference type="NCBIfam" id="TIGR03365">
    <property type="entry name" value="Bsubt_queE"/>
    <property type="match status" value="1"/>
</dbReference>
<evidence type="ECO:0000256" key="5">
    <source>
        <dbReference type="ARBA" id="ARBA00023004"/>
    </source>
</evidence>
<dbReference type="EC" id="4.3.99.3" evidence="8"/>
<keyword evidence="5 8" id="KW-0408">Iron</keyword>
<keyword evidence="6 8" id="KW-0411">Iron-sulfur</keyword>
<dbReference type="Pfam" id="PF04055">
    <property type="entry name" value="Radical_SAM"/>
    <property type="match status" value="1"/>
</dbReference>
<dbReference type="PANTHER" id="PTHR42836:SF1">
    <property type="entry name" value="7-CARBOXY-7-DEAZAGUANINE SYNTHASE"/>
    <property type="match status" value="1"/>
</dbReference>
<dbReference type="InterPro" id="IPR013785">
    <property type="entry name" value="Aldolase_TIM"/>
</dbReference>
<dbReference type="SFLD" id="SFLDS00029">
    <property type="entry name" value="Radical_SAM"/>
    <property type="match status" value="1"/>
</dbReference>
<feature type="domain" description="Radical SAM core" evidence="9">
    <location>
        <begin position="21"/>
        <end position="237"/>
    </location>
</feature>
<feature type="binding site" evidence="8">
    <location>
        <position position="43"/>
    </location>
    <ligand>
        <name>Mg(2+)</name>
        <dbReference type="ChEBI" id="CHEBI:18420"/>
    </ligand>
</feature>
<dbReference type="SUPFAM" id="SSF102114">
    <property type="entry name" value="Radical SAM enzymes"/>
    <property type="match status" value="1"/>
</dbReference>
<sequence>MSAKIPVIEMFGPTIQGEGAVIGVKTMFVRTYGCDYRCAWCDSAFTWDGSSKDKRVMMDAREIMSGLTELGGDRFDCVTISGGNPALIGEGLSELIDLLHERGIKAAIETQGSRWQDWFVQVDALTVSPKPPSSGMSTDWEALDSIMERIHAGGKGGHSLKVVVFDDEDYQYAARVHRRYPDVPFFLQPGNDNVTEEGDISARLLSKLEWLFEKVIADSDMNAARVLPQLHALIWHNKRGK</sequence>
<feature type="binding site" evidence="8">
    <location>
        <begin position="128"/>
        <end position="130"/>
    </location>
    <ligand>
        <name>S-adenosyl-L-methionine</name>
        <dbReference type="ChEBI" id="CHEBI:59789"/>
    </ligand>
</feature>
<keyword evidence="4 8" id="KW-0460">Magnesium</keyword>
<feature type="binding site" evidence="8">
    <location>
        <position position="81"/>
    </location>
    <ligand>
        <name>substrate</name>
    </ligand>
</feature>